<name>A0AAU9Y1L5_9CNID</name>
<sequence length="326" mass="37879">MAENASKEPRNTAKSPYYWDMMRLLDNARKEGELTDVTLRRLSNWNRRRSLRNRSRMDRAKSRREGATFCGVRLSSISDQYLYTKPICSAVVPFGPTADEKLLGFVNQRTHHSRSSLSWRKCIYKSLLLGQPHVKSNNRLVFKKFRHVKSNNRLVFKKFRLLFIDLVNRFSKKIGQGSRTSNQTIDSFSKNFRTSNQTIDSFSKNFDFFSLIYQQVSVVPSSTCKDPDTSEMNIKYRQYICNSIRTFRACFAIGIQNDIVWSRAKCFFSGGDICSVLLRDQVYLFGGTGSQSVNRQNSRMVECYDIKSNTWLDAHSMPYNDTYFKG</sequence>
<dbReference type="Pfam" id="PF01344">
    <property type="entry name" value="Kelch_1"/>
    <property type="match status" value="1"/>
</dbReference>
<accession>A0AAU9Y1L5</accession>
<organism evidence="2 3">
    <name type="scientific">Pocillopora meandrina</name>
    <dbReference type="NCBI Taxonomy" id="46732"/>
    <lineage>
        <taxon>Eukaryota</taxon>
        <taxon>Metazoa</taxon>
        <taxon>Cnidaria</taxon>
        <taxon>Anthozoa</taxon>
        <taxon>Hexacorallia</taxon>
        <taxon>Scleractinia</taxon>
        <taxon>Astrocoeniina</taxon>
        <taxon>Pocilloporidae</taxon>
        <taxon>Pocillopora</taxon>
    </lineage>
</organism>
<dbReference type="InterPro" id="IPR006652">
    <property type="entry name" value="Kelch_1"/>
</dbReference>
<keyword evidence="3" id="KW-1185">Reference proteome</keyword>
<gene>
    <name evidence="2" type="ORF">PMEA_00002420</name>
</gene>
<evidence type="ECO:0000256" key="1">
    <source>
        <dbReference type="ARBA" id="ARBA00022441"/>
    </source>
</evidence>
<dbReference type="Proteomes" id="UP001159428">
    <property type="component" value="Unassembled WGS sequence"/>
</dbReference>
<dbReference type="InterPro" id="IPR015915">
    <property type="entry name" value="Kelch-typ_b-propeller"/>
</dbReference>
<keyword evidence="1" id="KW-0880">Kelch repeat</keyword>
<reference evidence="2 3" key="1">
    <citation type="submission" date="2022-05" db="EMBL/GenBank/DDBJ databases">
        <authorList>
            <consortium name="Genoscope - CEA"/>
            <person name="William W."/>
        </authorList>
    </citation>
    <scope>NUCLEOTIDE SEQUENCE [LARGE SCALE GENOMIC DNA]</scope>
</reference>
<dbReference type="Gene3D" id="2.120.10.80">
    <property type="entry name" value="Kelch-type beta propeller"/>
    <property type="match status" value="1"/>
</dbReference>
<evidence type="ECO:0000313" key="3">
    <source>
        <dbReference type="Proteomes" id="UP001159428"/>
    </source>
</evidence>
<comment type="caution">
    <text evidence="2">The sequence shown here is derived from an EMBL/GenBank/DDBJ whole genome shotgun (WGS) entry which is preliminary data.</text>
</comment>
<protein>
    <submittedName>
        <fullName evidence="2">Uncharacterized protein</fullName>
    </submittedName>
</protein>
<evidence type="ECO:0000313" key="2">
    <source>
        <dbReference type="EMBL" id="CAH3164802.1"/>
    </source>
</evidence>
<proteinExistence type="predicted"/>
<dbReference type="AlphaFoldDB" id="A0AAU9Y1L5"/>
<dbReference type="EMBL" id="CALNXJ010000108">
    <property type="protein sequence ID" value="CAH3164802.1"/>
    <property type="molecule type" value="Genomic_DNA"/>
</dbReference>
<dbReference type="SUPFAM" id="SSF117281">
    <property type="entry name" value="Kelch motif"/>
    <property type="match status" value="1"/>
</dbReference>
<feature type="non-terminal residue" evidence="2">
    <location>
        <position position="326"/>
    </location>
</feature>